<dbReference type="InParanoid" id="G0N2D1"/>
<dbReference type="EMBL" id="GL379830">
    <property type="protein sequence ID" value="EGT50798.1"/>
    <property type="molecule type" value="Genomic_DNA"/>
</dbReference>
<feature type="domain" description="Sdz-33 F-box" evidence="1">
    <location>
        <begin position="240"/>
        <end position="294"/>
    </location>
</feature>
<gene>
    <name evidence="2" type="ORF">CAEBREN_24557</name>
</gene>
<dbReference type="InterPro" id="IPR012885">
    <property type="entry name" value="F-box_Sdz-33"/>
</dbReference>
<dbReference type="PANTHER" id="PTHR21503">
    <property type="entry name" value="F-BOX-CONTAINING HYPOTHETICAL PROTEIN C.ELEGANS"/>
    <property type="match status" value="1"/>
</dbReference>
<proteinExistence type="predicted"/>
<keyword evidence="3" id="KW-1185">Reference proteome</keyword>
<protein>
    <recommendedName>
        <fullName evidence="1">Sdz-33 F-box domain-containing protein</fullName>
    </recommendedName>
</protein>
<accession>G0N2D1</accession>
<dbReference type="Proteomes" id="UP000008068">
    <property type="component" value="Unassembled WGS sequence"/>
</dbReference>
<name>G0N2D1_CAEBE</name>
<evidence type="ECO:0000313" key="2">
    <source>
        <dbReference type="EMBL" id="EGT50798.1"/>
    </source>
</evidence>
<sequence length="368" mass="43526">MSVLNDFMEEWEAGNFPNLQYMHIGSDSFHWYWYDQVLGFKRHEMNQVGVSRRLVIDENLSVDCTGGVDIQAVNGIKATMQMDRESRNSFELFILSQCSRKAASCVHFVGSRKWKLSVDVREQRIDINGIYRVVITESSIRPTWNYDRRMKMLFLKYQKSENSKLELQKVFSQLQSAFRCPVTSFEYNGFCKSDQCWVSVLNCIIQNQVQPLESFAFFSRTLETEDLERALQNVKVSRQIRIWIYTSSFIRLDLMMFKSCKCIEFKFSWLTISDLDVFMEEWKAGNLPSLQYMLIRNDSFHWYSYDQILGFKRDEMMQLDFTRRLIIDENLTVWCTGGRGIQAVNGTKATMQMDRESHNSFELFVWNN</sequence>
<dbReference type="HOGENOM" id="CLU_028840_6_2_1"/>
<reference evidence="3" key="1">
    <citation type="submission" date="2011-07" db="EMBL/GenBank/DDBJ databases">
        <authorList>
            <consortium name="Caenorhabditis brenneri Sequencing and Analysis Consortium"/>
            <person name="Wilson R.K."/>
        </authorList>
    </citation>
    <scope>NUCLEOTIDE SEQUENCE [LARGE SCALE GENOMIC DNA]</scope>
    <source>
        <strain evidence="3">PB2801</strain>
    </source>
</reference>
<evidence type="ECO:0000259" key="1">
    <source>
        <dbReference type="Pfam" id="PF07735"/>
    </source>
</evidence>
<dbReference type="Pfam" id="PF07735">
    <property type="entry name" value="FBA_2"/>
    <property type="match status" value="1"/>
</dbReference>
<evidence type="ECO:0000313" key="3">
    <source>
        <dbReference type="Proteomes" id="UP000008068"/>
    </source>
</evidence>
<organism evidence="3">
    <name type="scientific">Caenorhabditis brenneri</name>
    <name type="common">Nematode worm</name>
    <dbReference type="NCBI Taxonomy" id="135651"/>
    <lineage>
        <taxon>Eukaryota</taxon>
        <taxon>Metazoa</taxon>
        <taxon>Ecdysozoa</taxon>
        <taxon>Nematoda</taxon>
        <taxon>Chromadorea</taxon>
        <taxon>Rhabditida</taxon>
        <taxon>Rhabditina</taxon>
        <taxon>Rhabditomorpha</taxon>
        <taxon>Rhabditoidea</taxon>
        <taxon>Rhabditidae</taxon>
        <taxon>Peloderinae</taxon>
        <taxon>Caenorhabditis</taxon>
    </lineage>
</organism>
<dbReference type="PANTHER" id="PTHR21503:SF48">
    <property type="entry name" value="F-BOX ASSOCIATED DOMAIN-CONTAINING PROTEIN-RELATED"/>
    <property type="match status" value="1"/>
</dbReference>
<dbReference type="AlphaFoldDB" id="G0N2D1"/>